<sequence>MVRDPPGQRLDLLRAEAYRAAKANGVKLHVDRAEIGTQFCYDNEKAKTAFALVCEKFGIWYDGQRQR</sequence>
<dbReference type="AlphaFoldDB" id="A0A1X3F1A3"/>
<protein>
    <submittedName>
        <fullName evidence="1">Uncharacterized protein</fullName>
    </submittedName>
</protein>
<evidence type="ECO:0000313" key="1">
    <source>
        <dbReference type="EMBL" id="OSJ03464.1"/>
    </source>
</evidence>
<name>A0A1X3F1A3_9BRAD</name>
<dbReference type="EMBL" id="NAFI01000187">
    <property type="protein sequence ID" value="OSJ03464.1"/>
    <property type="molecule type" value="Genomic_DNA"/>
</dbReference>
<organism evidence="1 2">
    <name type="scientific">Bradyrhizobium canariense</name>
    <dbReference type="NCBI Taxonomy" id="255045"/>
    <lineage>
        <taxon>Bacteria</taxon>
        <taxon>Pseudomonadati</taxon>
        <taxon>Pseudomonadota</taxon>
        <taxon>Alphaproteobacteria</taxon>
        <taxon>Hyphomicrobiales</taxon>
        <taxon>Nitrobacteraceae</taxon>
        <taxon>Bradyrhizobium</taxon>
    </lineage>
</organism>
<accession>A0A1X3F1A3</accession>
<comment type="caution">
    <text evidence="1">The sequence shown here is derived from an EMBL/GenBank/DDBJ whole genome shotgun (WGS) entry which is preliminary data.</text>
</comment>
<reference evidence="1 2" key="1">
    <citation type="submission" date="2017-03" db="EMBL/GenBank/DDBJ databases">
        <title>Whole genome sequences of fourteen strains of Bradyrhizobium canariense and one strain of Bradyrhizobium japonicum isolated from Lupinus (Papilionoideae: Genisteae) species in Algeria.</title>
        <authorList>
            <person name="Crovadore J."/>
            <person name="Chekireb D."/>
            <person name="Brachmann A."/>
            <person name="Chablais R."/>
            <person name="Cochard B."/>
            <person name="Lefort F."/>
        </authorList>
    </citation>
    <scope>NUCLEOTIDE SEQUENCE [LARGE SCALE GENOMIC DNA]</scope>
    <source>
        <strain evidence="1 2">UBMA195</strain>
    </source>
</reference>
<gene>
    <name evidence="1" type="ORF">BSZ18_32565</name>
</gene>
<evidence type="ECO:0000313" key="2">
    <source>
        <dbReference type="Proteomes" id="UP000193553"/>
    </source>
</evidence>
<dbReference type="Proteomes" id="UP000193553">
    <property type="component" value="Unassembled WGS sequence"/>
</dbReference>
<proteinExistence type="predicted"/>